<evidence type="ECO:0000313" key="7">
    <source>
        <dbReference type="Proteomes" id="UP000001880"/>
    </source>
</evidence>
<dbReference type="eggNOG" id="COG0277">
    <property type="taxonomic scope" value="Bacteria"/>
</dbReference>
<evidence type="ECO:0000256" key="3">
    <source>
        <dbReference type="ARBA" id="ARBA00022827"/>
    </source>
</evidence>
<dbReference type="GO" id="GO:0071949">
    <property type="term" value="F:FAD binding"/>
    <property type="evidence" value="ECO:0007669"/>
    <property type="project" value="InterPro"/>
</dbReference>
<keyword evidence="2" id="KW-0285">Flavoprotein</keyword>
<dbReference type="HOGENOM" id="CLU_017779_2_3_7"/>
<dbReference type="Pfam" id="PF02913">
    <property type="entry name" value="FAD-oxidase_C"/>
    <property type="match status" value="1"/>
</dbReference>
<evidence type="ECO:0000256" key="1">
    <source>
        <dbReference type="ARBA" id="ARBA00001974"/>
    </source>
</evidence>
<dbReference type="Pfam" id="PF01565">
    <property type="entry name" value="FAD_binding_4"/>
    <property type="match status" value="1"/>
</dbReference>
<dbReference type="OrthoDB" id="9811557at2"/>
<dbReference type="Gene3D" id="3.40.462.40">
    <property type="entry name" value="FAD-linked oxidase, cap domain/gating helix"/>
    <property type="match status" value="1"/>
</dbReference>
<evidence type="ECO:0000256" key="4">
    <source>
        <dbReference type="ARBA" id="ARBA00023002"/>
    </source>
</evidence>
<keyword evidence="7" id="KW-1185">Reference proteome</keyword>
<dbReference type="Proteomes" id="UP000001880">
    <property type="component" value="Chromosome"/>
</dbReference>
<dbReference type="InterPro" id="IPR006094">
    <property type="entry name" value="Oxid_FAD_bind_N"/>
</dbReference>
<dbReference type="PROSITE" id="PS51387">
    <property type="entry name" value="FAD_PCMH"/>
    <property type="match status" value="1"/>
</dbReference>
<sequence>MSAAESIAEALAAIVGPAHVQALDGLGGELGVRADADTDPEVGTDAEVGAEVEVARGDETQAASAAGDAWLVVPGSAVEVAELLALANRERVSVVPVGRGTRAPRPPQRAGEAPRPCMFVRSSRLSHVLRLDETSLVAHVQAGLTGIELEKVLAPRRLSLGDYPPAALRSSIGGLLAVRTPGKSSPRHGFIEDAVLGLSAVLADGRTIHTRMAPRRSTGPDLARALCGSEGTLGFITSVYLRIHRRPEARFLAAHALPDLAAALATVHLALREEAAPAALRVYDSAEARAHLGEGVARAGEAVVVVATAGSTDLAVCDRDLVASAAQAMGGRALDEQVAQRWWRRRTGRTEGRPLPRPAMQVTASPSRQVAVYRAVRRAAEAAGMGARAHISHFDSDGAVLFFTFTSAGTALAGEALSAVRQAAETAASEAGGLLLGDVNRAATTYLEALRAELDPAGIMNPGALRDGDAG</sequence>
<dbReference type="STRING" id="502025.Hoch_3322"/>
<dbReference type="GO" id="GO:0016491">
    <property type="term" value="F:oxidoreductase activity"/>
    <property type="evidence" value="ECO:0007669"/>
    <property type="project" value="UniProtKB-KW"/>
</dbReference>
<dbReference type="InterPro" id="IPR036318">
    <property type="entry name" value="FAD-bd_PCMH-like_sf"/>
</dbReference>
<name>D0LTY0_HALO1</name>
<protein>
    <submittedName>
        <fullName evidence="6">FAD linked oxidase domain protein</fullName>
    </submittedName>
</protein>
<dbReference type="InterPro" id="IPR004113">
    <property type="entry name" value="FAD-bd_oxidored_4_C"/>
</dbReference>
<gene>
    <name evidence="6" type="ordered locus">Hoch_3322</name>
</gene>
<dbReference type="Gene3D" id="3.30.465.10">
    <property type="match status" value="1"/>
</dbReference>
<dbReference type="InterPro" id="IPR016166">
    <property type="entry name" value="FAD-bd_PCMH"/>
</dbReference>
<dbReference type="InterPro" id="IPR016169">
    <property type="entry name" value="FAD-bd_PCMH_sub2"/>
</dbReference>
<evidence type="ECO:0000313" key="6">
    <source>
        <dbReference type="EMBL" id="ACY15824.1"/>
    </source>
</evidence>
<evidence type="ECO:0000259" key="5">
    <source>
        <dbReference type="PROSITE" id="PS51387"/>
    </source>
</evidence>
<dbReference type="PANTHER" id="PTHR11748">
    <property type="entry name" value="D-LACTATE DEHYDROGENASE"/>
    <property type="match status" value="1"/>
</dbReference>
<dbReference type="SUPFAM" id="SSF55103">
    <property type="entry name" value="FAD-linked oxidases, C-terminal domain"/>
    <property type="match status" value="1"/>
</dbReference>
<organism evidence="6 7">
    <name type="scientific">Haliangium ochraceum (strain DSM 14365 / JCM 11303 / SMP-2)</name>
    <dbReference type="NCBI Taxonomy" id="502025"/>
    <lineage>
        <taxon>Bacteria</taxon>
        <taxon>Pseudomonadati</taxon>
        <taxon>Myxococcota</taxon>
        <taxon>Polyangia</taxon>
        <taxon>Haliangiales</taxon>
        <taxon>Kofleriaceae</taxon>
        <taxon>Haliangium</taxon>
    </lineage>
</organism>
<reference evidence="6 7" key="1">
    <citation type="journal article" date="2010" name="Stand. Genomic Sci.">
        <title>Complete genome sequence of Haliangium ochraceum type strain (SMP-2).</title>
        <authorList>
            <consortium name="US DOE Joint Genome Institute (JGI-PGF)"/>
            <person name="Ivanova N."/>
            <person name="Daum C."/>
            <person name="Lang E."/>
            <person name="Abt B."/>
            <person name="Kopitz M."/>
            <person name="Saunders E."/>
            <person name="Lapidus A."/>
            <person name="Lucas S."/>
            <person name="Glavina Del Rio T."/>
            <person name="Nolan M."/>
            <person name="Tice H."/>
            <person name="Copeland A."/>
            <person name="Cheng J.F."/>
            <person name="Chen F."/>
            <person name="Bruce D."/>
            <person name="Goodwin L."/>
            <person name="Pitluck S."/>
            <person name="Mavromatis K."/>
            <person name="Pati A."/>
            <person name="Mikhailova N."/>
            <person name="Chen A."/>
            <person name="Palaniappan K."/>
            <person name="Land M."/>
            <person name="Hauser L."/>
            <person name="Chang Y.J."/>
            <person name="Jeffries C.D."/>
            <person name="Detter J.C."/>
            <person name="Brettin T."/>
            <person name="Rohde M."/>
            <person name="Goker M."/>
            <person name="Bristow J."/>
            <person name="Markowitz V."/>
            <person name="Eisen J.A."/>
            <person name="Hugenholtz P."/>
            <person name="Kyrpides N.C."/>
            <person name="Klenk H.P."/>
        </authorList>
    </citation>
    <scope>NUCLEOTIDE SEQUENCE [LARGE SCALE GENOMIC DNA]</scope>
    <source>
        <strain evidence="7">DSM 14365 / CIP 107738 / JCM 11303 / AJ 13395 / SMP-2</strain>
    </source>
</reference>
<evidence type="ECO:0000256" key="2">
    <source>
        <dbReference type="ARBA" id="ARBA00022630"/>
    </source>
</evidence>
<dbReference type="EMBL" id="CP001804">
    <property type="protein sequence ID" value="ACY15824.1"/>
    <property type="molecule type" value="Genomic_DNA"/>
</dbReference>
<proteinExistence type="predicted"/>
<keyword evidence="4" id="KW-0560">Oxidoreductase</keyword>
<dbReference type="RefSeq" id="WP_012828424.1">
    <property type="nucleotide sequence ID" value="NC_013440.1"/>
</dbReference>
<dbReference type="PANTHER" id="PTHR11748:SF103">
    <property type="entry name" value="GLYCOLATE OXIDASE SUBUNIT GLCE"/>
    <property type="match status" value="1"/>
</dbReference>
<dbReference type="InterPro" id="IPR016164">
    <property type="entry name" value="FAD-linked_Oxase-like_C"/>
</dbReference>
<comment type="cofactor">
    <cofactor evidence="1">
        <name>FAD</name>
        <dbReference type="ChEBI" id="CHEBI:57692"/>
    </cofactor>
</comment>
<keyword evidence="3" id="KW-0274">FAD</keyword>
<dbReference type="SUPFAM" id="SSF56176">
    <property type="entry name" value="FAD-binding/transporter-associated domain-like"/>
    <property type="match status" value="1"/>
</dbReference>
<accession>D0LTY0</accession>
<dbReference type="AlphaFoldDB" id="D0LTY0"/>
<dbReference type="KEGG" id="hoh:Hoch_3322"/>
<feature type="domain" description="FAD-binding PCMH-type" evidence="5">
    <location>
        <begin position="63"/>
        <end position="246"/>
    </location>
</feature>